<dbReference type="EMBL" id="CP141261">
    <property type="protein sequence ID" value="WRL63060.1"/>
    <property type="molecule type" value="Genomic_DNA"/>
</dbReference>
<evidence type="ECO:0000313" key="2">
    <source>
        <dbReference type="EMBL" id="WRL63060.1"/>
    </source>
</evidence>
<accession>A0ABZ1AWX9</accession>
<keyword evidence="3" id="KW-1185">Reference proteome</keyword>
<evidence type="ECO:0000313" key="3">
    <source>
        <dbReference type="Proteomes" id="UP001324287"/>
    </source>
</evidence>
<feature type="domain" description="AMIN-like" evidence="1">
    <location>
        <begin position="3"/>
        <end position="42"/>
    </location>
</feature>
<reference evidence="2 3" key="1">
    <citation type="submission" date="2023-12" db="EMBL/GenBank/DDBJ databases">
        <title>Blastococcus brunescens sp. nov., an actonobacterium isolated from sandstone collected in sahara desert.</title>
        <authorList>
            <person name="Gtari M."/>
            <person name="Ghodhbane F."/>
        </authorList>
    </citation>
    <scope>NUCLEOTIDE SEQUENCE [LARGE SCALE GENOMIC DNA]</scope>
    <source>
        <strain evidence="2 3">BMG 8361</strain>
    </source>
</reference>
<dbReference type="Pfam" id="PF24837">
    <property type="entry name" value="AMIN-like"/>
    <property type="match status" value="1"/>
</dbReference>
<proteinExistence type="predicted"/>
<name>A0ABZ1AWX9_9ACTN</name>
<sequence>MAEARATGTGDGYEEVLIGVRGGERPFTVEALTDPGRIVVAIEG</sequence>
<organism evidence="2 3">
    <name type="scientific">Blastococcus brunescens</name>
    <dbReference type="NCBI Taxonomy" id="1564165"/>
    <lineage>
        <taxon>Bacteria</taxon>
        <taxon>Bacillati</taxon>
        <taxon>Actinomycetota</taxon>
        <taxon>Actinomycetes</taxon>
        <taxon>Geodermatophilales</taxon>
        <taxon>Geodermatophilaceae</taxon>
        <taxon>Blastococcus</taxon>
    </lineage>
</organism>
<evidence type="ECO:0000259" key="1">
    <source>
        <dbReference type="Pfam" id="PF24837"/>
    </source>
</evidence>
<dbReference type="InterPro" id="IPR056303">
    <property type="entry name" value="AMIN-like"/>
</dbReference>
<dbReference type="RefSeq" id="WP_324274408.1">
    <property type="nucleotide sequence ID" value="NZ_CP141261.1"/>
</dbReference>
<protein>
    <recommendedName>
        <fullName evidence="1">AMIN-like domain-containing protein</fullName>
    </recommendedName>
</protein>
<gene>
    <name evidence="2" type="ORF">U6N30_25005</name>
</gene>
<dbReference type="Proteomes" id="UP001324287">
    <property type="component" value="Chromosome"/>
</dbReference>